<feature type="compositionally biased region" description="Polar residues" evidence="1">
    <location>
        <begin position="139"/>
        <end position="150"/>
    </location>
</feature>
<dbReference type="EMBL" id="JANBPK010001240">
    <property type="protein sequence ID" value="KAJ2924188.1"/>
    <property type="molecule type" value="Genomic_DNA"/>
</dbReference>
<organism evidence="2 3">
    <name type="scientific">Candolleomyces eurysporus</name>
    <dbReference type="NCBI Taxonomy" id="2828524"/>
    <lineage>
        <taxon>Eukaryota</taxon>
        <taxon>Fungi</taxon>
        <taxon>Dikarya</taxon>
        <taxon>Basidiomycota</taxon>
        <taxon>Agaricomycotina</taxon>
        <taxon>Agaricomycetes</taxon>
        <taxon>Agaricomycetidae</taxon>
        <taxon>Agaricales</taxon>
        <taxon>Agaricineae</taxon>
        <taxon>Psathyrellaceae</taxon>
        <taxon>Candolleomyces</taxon>
    </lineage>
</organism>
<reference evidence="2" key="1">
    <citation type="submission" date="2022-06" db="EMBL/GenBank/DDBJ databases">
        <title>Genome Sequence of Candolleomyces eurysporus.</title>
        <authorList>
            <person name="Buettner E."/>
        </authorList>
    </citation>
    <scope>NUCLEOTIDE SEQUENCE</scope>
    <source>
        <strain evidence="2">VTCC 930004</strain>
    </source>
</reference>
<protein>
    <submittedName>
        <fullName evidence="2">Uncharacterized protein</fullName>
    </submittedName>
</protein>
<dbReference type="Proteomes" id="UP001140091">
    <property type="component" value="Unassembled WGS sequence"/>
</dbReference>
<evidence type="ECO:0000313" key="2">
    <source>
        <dbReference type="EMBL" id="KAJ2924188.1"/>
    </source>
</evidence>
<name>A0A9W8MCL0_9AGAR</name>
<feature type="non-terminal residue" evidence="2">
    <location>
        <position position="392"/>
    </location>
</feature>
<accession>A0A9W8MCL0</accession>
<evidence type="ECO:0000313" key="3">
    <source>
        <dbReference type="Proteomes" id="UP001140091"/>
    </source>
</evidence>
<evidence type="ECO:0000256" key="1">
    <source>
        <dbReference type="SAM" id="MobiDB-lite"/>
    </source>
</evidence>
<proteinExistence type="predicted"/>
<feature type="compositionally biased region" description="Basic residues" evidence="1">
    <location>
        <begin position="19"/>
        <end position="45"/>
    </location>
</feature>
<feature type="region of interest" description="Disordered" evidence="1">
    <location>
        <begin position="361"/>
        <end position="382"/>
    </location>
</feature>
<feature type="compositionally biased region" description="Low complexity" evidence="1">
    <location>
        <begin position="365"/>
        <end position="376"/>
    </location>
</feature>
<comment type="caution">
    <text evidence="2">The sequence shown here is derived from an EMBL/GenBank/DDBJ whole genome shotgun (WGS) entry which is preliminary data.</text>
</comment>
<gene>
    <name evidence="2" type="ORF">H1R20_g12904</name>
</gene>
<sequence>MQKVVEVEESGEEGEEKPKRKRASKKKRKSAPKKNYSKKSKTALKRKIEEAAEEEEEKEEWKEPVYKRKRTDNGSSKNVKELVVKVAARSEETLEPAPPRSEFPILYVFFAADVVAYNSLDDSSHLQPAPLQYQDIPYPSQTQFWQPNSGQREEPGYSFQDYQQTGPSRLQDDQQNDGSGGSPGAAVDHEDDISISPRYRSQIPAPAPSPGRAITGHPPSSLWLSNAPVGSMDILNMPTAPSYEPLVDPSLFAGIDGYRLEDSFQLCQYNFFNSDGYFDEFLDSEQASSIIPPYRFMQVLTGDLQAQDYGYAQQTLAAPEYPFESQYQYYTGFEHHNANNTYGEQSARGFVHFDDSQHIDGNGLSGPSHGSPSYYGDANEDGGRRVEAFSPF</sequence>
<feature type="region of interest" description="Disordered" evidence="1">
    <location>
        <begin position="1"/>
        <end position="79"/>
    </location>
</feature>
<feature type="region of interest" description="Disordered" evidence="1">
    <location>
        <begin position="139"/>
        <end position="190"/>
    </location>
</feature>
<dbReference type="AlphaFoldDB" id="A0A9W8MCL0"/>
<keyword evidence="3" id="KW-1185">Reference proteome</keyword>